<dbReference type="GO" id="GO:0051276">
    <property type="term" value="P:chromosome organization"/>
    <property type="evidence" value="ECO:0007669"/>
    <property type="project" value="InterPro"/>
</dbReference>
<dbReference type="Proteomes" id="UP000182661">
    <property type="component" value="Unassembled WGS sequence"/>
</dbReference>
<dbReference type="RefSeq" id="WP_071832964.1">
    <property type="nucleotide sequence ID" value="NZ_LSRP01000082.1"/>
</dbReference>
<dbReference type="EMBL" id="LSRP01000082">
    <property type="protein sequence ID" value="OJF97590.1"/>
    <property type="molecule type" value="Genomic_DNA"/>
</dbReference>
<name>A0A657LSY9_9HYPH</name>
<proteinExistence type="predicted"/>
<accession>A0A657LSY9</accession>
<comment type="caution">
    <text evidence="1">The sequence shown here is derived from an EMBL/GenBank/DDBJ whole genome shotgun (WGS) entry which is preliminary data.</text>
</comment>
<dbReference type="AlphaFoldDB" id="A0A657LSY9"/>
<sequence>MPVLRNARHEKFAQLLAQGKTADDAYAQAGFKANRGNATTLKRKQNIQDRVSHLLEWELTLERKATEKAIDKLAITKERVLAELAKIGFADIRKAIKWQGTLVTEEDNPDGGDTLVIKNVVTNNVTLISSDEIDDDTAGAIAEISQNATGGIKIKLHDKKGALVDIGKHLGMFVERHEHSGPGGAPIQTETRTWREVLRQETKD</sequence>
<keyword evidence="2" id="KW-1185">Reference proteome</keyword>
<dbReference type="OrthoDB" id="9813753at2"/>
<dbReference type="InterPro" id="IPR005335">
    <property type="entry name" value="Terminase_ssu"/>
</dbReference>
<evidence type="ECO:0000313" key="2">
    <source>
        <dbReference type="Proteomes" id="UP000182661"/>
    </source>
</evidence>
<organism evidence="1 2">
    <name type="scientific">Pararhizobium antarcticum</name>
    <dbReference type="NCBI Taxonomy" id="1798805"/>
    <lineage>
        <taxon>Bacteria</taxon>
        <taxon>Pseudomonadati</taxon>
        <taxon>Pseudomonadota</taxon>
        <taxon>Alphaproteobacteria</taxon>
        <taxon>Hyphomicrobiales</taxon>
        <taxon>Rhizobiaceae</taxon>
        <taxon>Rhizobium/Agrobacterium group</taxon>
        <taxon>Pararhizobium</taxon>
    </lineage>
</organism>
<reference evidence="1 2" key="1">
    <citation type="submission" date="2016-02" db="EMBL/GenBank/DDBJ databases">
        <title>Genome sequencing of a beta-galactosidase producing bacteria Rhizobium sp. 59.</title>
        <authorList>
            <person name="Wang D."/>
            <person name="Kot W."/>
            <person name="Qin Y."/>
            <person name="Hansen L."/>
            <person name="Naqvi K."/>
            <person name="Rensing C."/>
        </authorList>
    </citation>
    <scope>NUCLEOTIDE SEQUENCE [LARGE SCALE GENOMIC DNA]</scope>
    <source>
        <strain evidence="1 2">59</strain>
    </source>
</reference>
<protein>
    <recommendedName>
        <fullName evidence="3">Terminase</fullName>
    </recommendedName>
</protein>
<dbReference type="Pfam" id="PF03592">
    <property type="entry name" value="Terminase_2"/>
    <property type="match status" value="1"/>
</dbReference>
<gene>
    <name evidence="1" type="ORF">AX760_16635</name>
</gene>
<evidence type="ECO:0000313" key="1">
    <source>
        <dbReference type="EMBL" id="OJF97590.1"/>
    </source>
</evidence>
<evidence type="ECO:0008006" key="3">
    <source>
        <dbReference type="Google" id="ProtNLM"/>
    </source>
</evidence>